<evidence type="ECO:0000313" key="1">
    <source>
        <dbReference type="EMBL" id="MDH6056916.1"/>
    </source>
</evidence>
<dbReference type="EMBL" id="JANQDO010000064">
    <property type="protein sequence ID" value="MDH6056916.1"/>
    <property type="molecule type" value="Genomic_DNA"/>
</dbReference>
<feature type="non-terminal residue" evidence="1">
    <location>
        <position position="119"/>
    </location>
</feature>
<comment type="caution">
    <text evidence="1">The sequence shown here is derived from an EMBL/GenBank/DDBJ whole genome shotgun (WGS) entry which is preliminary data.</text>
</comment>
<dbReference type="Gene3D" id="3.40.50.150">
    <property type="entry name" value="Vaccinia Virus protein VP39"/>
    <property type="match status" value="1"/>
</dbReference>
<gene>
    <name evidence="1" type="ORF">NWP19_09010</name>
</gene>
<dbReference type="InterPro" id="IPR029063">
    <property type="entry name" value="SAM-dependent_MTases_sf"/>
</dbReference>
<evidence type="ECO:0000313" key="2">
    <source>
        <dbReference type="Proteomes" id="UP001159371"/>
    </source>
</evidence>
<dbReference type="Proteomes" id="UP001159371">
    <property type="component" value="Unassembled WGS sequence"/>
</dbReference>
<accession>A0ABT6K408</accession>
<proteinExistence type="predicted"/>
<organism evidence="1 2">
    <name type="scientific">Umezakia ovalisporum FSS-43</name>
    <dbReference type="NCBI Taxonomy" id="2740520"/>
    <lineage>
        <taxon>Bacteria</taxon>
        <taxon>Bacillati</taxon>
        <taxon>Cyanobacteriota</taxon>
        <taxon>Cyanophyceae</taxon>
        <taxon>Nostocales</taxon>
        <taxon>Nodulariaceae</taxon>
        <taxon>Umezakia</taxon>
    </lineage>
</organism>
<name>A0ABT6K408_9CYAN</name>
<keyword evidence="2" id="KW-1185">Reference proteome</keyword>
<reference evidence="1 2" key="1">
    <citation type="journal article" date="2023" name="J. Phycol.">
        <title>Chrysosporum ovalisporum is synonymous with the true-branching cyanobacterium Umezakia natans (Nostocales/Aphanizomenonaceae).</title>
        <authorList>
            <person name="McGregor G.B."/>
            <person name="Sendall B.C."/>
            <person name="Niiyama Y."/>
            <person name="Tuji A."/>
            <person name="Willis A."/>
        </authorList>
    </citation>
    <scope>NUCLEOTIDE SEQUENCE [LARGE SCALE GENOMIC DNA]</scope>
    <source>
        <strain evidence="1 2">FSS-43</strain>
    </source>
</reference>
<protein>
    <recommendedName>
        <fullName evidence="3">FkbM family methyltransferase</fullName>
    </recommendedName>
</protein>
<dbReference type="SUPFAM" id="SSF53335">
    <property type="entry name" value="S-adenosyl-L-methionine-dependent methyltransferases"/>
    <property type="match status" value="1"/>
</dbReference>
<evidence type="ECO:0008006" key="3">
    <source>
        <dbReference type="Google" id="ProtNLM"/>
    </source>
</evidence>
<sequence>MVSPVRKYRNLLKNDRSWPRYLAYKVGLDRASGFLLLLKPVPIRLSVPRSAVATFKEVFLLEEYEPPFRRMAAEAPVVLDVGGNIGYFALYAFLRKPRATVYSFEPVPAHFGLLRQHQA</sequence>